<protein>
    <submittedName>
        <fullName evidence="5">FMN reductase</fullName>
    </submittedName>
</protein>
<dbReference type="Proteomes" id="UP000293995">
    <property type="component" value="Chromosome"/>
</dbReference>
<proteinExistence type="predicted"/>
<organism evidence="5 6">
    <name type="scientific">Microbacterium protaetiae</name>
    <dbReference type="NCBI Taxonomy" id="2509458"/>
    <lineage>
        <taxon>Bacteria</taxon>
        <taxon>Bacillati</taxon>
        <taxon>Actinomycetota</taxon>
        <taxon>Actinomycetes</taxon>
        <taxon>Micrococcales</taxon>
        <taxon>Microbacteriaceae</taxon>
        <taxon>Microbacterium</taxon>
    </lineage>
</organism>
<dbReference type="KEGG" id="mprt:ET475_06030"/>
<dbReference type="InterPro" id="IPR051814">
    <property type="entry name" value="NAD(P)H-dep_FMN_reductase"/>
</dbReference>
<keyword evidence="1" id="KW-0285">Flavoprotein</keyword>
<dbReference type="PANTHER" id="PTHR43408">
    <property type="entry name" value="FMN REDUCTASE (NADPH)"/>
    <property type="match status" value="1"/>
</dbReference>
<evidence type="ECO:0000313" key="6">
    <source>
        <dbReference type="Proteomes" id="UP000293995"/>
    </source>
</evidence>
<dbReference type="Pfam" id="PF03358">
    <property type="entry name" value="FMN_red"/>
    <property type="match status" value="1"/>
</dbReference>
<sequence length="188" mass="19698">MSTTLQIVAVSGSLRAPSTTNLLLEAVLDEIERAVPVERQVLELRTLAVDLARALTAGAVSAPVLAAQQAVAEADIVVVGTPIYRGAYTGLFKDFFDLLHHDALADTPVLLTAGGGNDQHSLAIDHELRPLFAFFRAHTLPIGVYARSADFAEGRIIGTALPAAVTRAVEAALPVLKARAAASPLSTI</sequence>
<dbReference type="RefSeq" id="WP_129387204.1">
    <property type="nucleotide sequence ID" value="NZ_CP035494.1"/>
</dbReference>
<evidence type="ECO:0000313" key="5">
    <source>
        <dbReference type="EMBL" id="QAY59587.1"/>
    </source>
</evidence>
<dbReference type="GO" id="GO:0016491">
    <property type="term" value="F:oxidoreductase activity"/>
    <property type="evidence" value="ECO:0007669"/>
    <property type="project" value="UniProtKB-KW"/>
</dbReference>
<reference evidence="5 6" key="1">
    <citation type="submission" date="2019-01" db="EMBL/GenBank/DDBJ databases">
        <title>Genome sequencing of strain DFW100M-13.</title>
        <authorList>
            <person name="Heo J."/>
            <person name="Kim S.-J."/>
            <person name="Kim J.-S."/>
            <person name="Hong S.-B."/>
            <person name="Kwon S.-W."/>
        </authorList>
    </citation>
    <scope>NUCLEOTIDE SEQUENCE [LARGE SCALE GENOMIC DNA]</scope>
    <source>
        <strain evidence="5 6">DFW100M-13</strain>
    </source>
</reference>
<feature type="domain" description="NADPH-dependent FMN reductase-like" evidence="4">
    <location>
        <begin position="6"/>
        <end position="148"/>
    </location>
</feature>
<name>A0A4P6EHJ8_9MICO</name>
<evidence type="ECO:0000256" key="1">
    <source>
        <dbReference type="ARBA" id="ARBA00022630"/>
    </source>
</evidence>
<dbReference type="InterPro" id="IPR005025">
    <property type="entry name" value="FMN_Rdtase-like_dom"/>
</dbReference>
<dbReference type="EMBL" id="CP035494">
    <property type="protein sequence ID" value="QAY59587.1"/>
    <property type="molecule type" value="Genomic_DNA"/>
</dbReference>
<evidence type="ECO:0000256" key="2">
    <source>
        <dbReference type="ARBA" id="ARBA00022643"/>
    </source>
</evidence>
<evidence type="ECO:0000259" key="4">
    <source>
        <dbReference type="Pfam" id="PF03358"/>
    </source>
</evidence>
<dbReference type="AlphaFoldDB" id="A0A4P6EHJ8"/>
<dbReference type="Gene3D" id="3.40.50.360">
    <property type="match status" value="1"/>
</dbReference>
<dbReference type="SUPFAM" id="SSF52218">
    <property type="entry name" value="Flavoproteins"/>
    <property type="match status" value="1"/>
</dbReference>
<keyword evidence="3" id="KW-0560">Oxidoreductase</keyword>
<accession>A0A4P6EHJ8</accession>
<dbReference type="PANTHER" id="PTHR43408:SF2">
    <property type="entry name" value="FMN REDUCTASE (NADPH)"/>
    <property type="match status" value="1"/>
</dbReference>
<dbReference type="OrthoDB" id="1643408at2"/>
<keyword evidence="2" id="KW-0288">FMN</keyword>
<evidence type="ECO:0000256" key="3">
    <source>
        <dbReference type="ARBA" id="ARBA00023002"/>
    </source>
</evidence>
<gene>
    <name evidence="5" type="ORF">ET475_06030</name>
</gene>
<dbReference type="InterPro" id="IPR029039">
    <property type="entry name" value="Flavoprotein-like_sf"/>
</dbReference>
<keyword evidence="6" id="KW-1185">Reference proteome</keyword>